<dbReference type="SUPFAM" id="SSF54523">
    <property type="entry name" value="Pili subunits"/>
    <property type="match status" value="1"/>
</dbReference>
<keyword evidence="7" id="KW-1133">Transmembrane helix</keyword>
<dbReference type="GO" id="GO:0015628">
    <property type="term" value="P:protein secretion by the type II secretion system"/>
    <property type="evidence" value="ECO:0007669"/>
    <property type="project" value="UniProtKB-UniRule"/>
</dbReference>
<evidence type="ECO:0000256" key="8">
    <source>
        <dbReference type="ARBA" id="ARBA00023136"/>
    </source>
</evidence>
<keyword evidence="12" id="KW-1185">Reference proteome</keyword>
<dbReference type="GO" id="GO:0015627">
    <property type="term" value="C:type II protein secretion system complex"/>
    <property type="evidence" value="ECO:0007669"/>
    <property type="project" value="UniProtKB-UniRule"/>
</dbReference>
<dbReference type="RefSeq" id="WP_189531541.1">
    <property type="nucleotide sequence ID" value="NZ_BMYX01000003.1"/>
</dbReference>
<dbReference type="InterPro" id="IPR003413">
    <property type="entry name" value="T2SS_GspI_C"/>
</dbReference>
<gene>
    <name evidence="11" type="primary">gspI</name>
    <name evidence="11" type="ORF">GCM10011289_08430</name>
</gene>
<sequence length="126" mass="13977">MRTARGFTLFEVLVALAIMAIALSALLRAGALAADNSEALRVRMLAGWTAQNRLALLEARKEWPTPGVTAGEMVEDKRVWRWEQQVSETPNPDFRKVEVRILANGAQRYVLAELTGFVTRPVGTAR</sequence>
<reference evidence="11" key="1">
    <citation type="journal article" date="2014" name="Int. J. Syst. Evol. Microbiol.">
        <title>Complete genome sequence of Corynebacterium casei LMG S-19264T (=DSM 44701T), isolated from a smear-ripened cheese.</title>
        <authorList>
            <consortium name="US DOE Joint Genome Institute (JGI-PGF)"/>
            <person name="Walter F."/>
            <person name="Albersmeier A."/>
            <person name="Kalinowski J."/>
            <person name="Ruckert C."/>
        </authorList>
    </citation>
    <scope>NUCLEOTIDE SEQUENCE</scope>
    <source>
        <strain evidence="11">KCTC 32182</strain>
    </source>
</reference>
<evidence type="ECO:0000259" key="10">
    <source>
        <dbReference type="Pfam" id="PF02501"/>
    </source>
</evidence>
<name>A0A918U8N8_9NEIS</name>
<evidence type="ECO:0000256" key="1">
    <source>
        <dbReference type="ARBA" id="ARBA00004377"/>
    </source>
</evidence>
<evidence type="ECO:0000256" key="6">
    <source>
        <dbReference type="ARBA" id="ARBA00022692"/>
    </source>
</evidence>
<dbReference type="EMBL" id="BMYX01000003">
    <property type="protein sequence ID" value="GGY08113.1"/>
    <property type="molecule type" value="Genomic_DNA"/>
</dbReference>
<comment type="caution">
    <text evidence="11">The sequence shown here is derived from an EMBL/GenBank/DDBJ whole genome shotgun (WGS) entry which is preliminary data.</text>
</comment>
<organism evidence="11 12">
    <name type="scientific">Paludibacterium paludis</name>
    <dbReference type="NCBI Taxonomy" id="1225769"/>
    <lineage>
        <taxon>Bacteria</taxon>
        <taxon>Pseudomonadati</taxon>
        <taxon>Pseudomonadota</taxon>
        <taxon>Betaproteobacteria</taxon>
        <taxon>Neisseriales</taxon>
        <taxon>Chromobacteriaceae</taxon>
        <taxon>Paludibacterium</taxon>
    </lineage>
</organism>
<comment type="similarity">
    <text evidence="2 9">Belongs to the GSP I family.</text>
</comment>
<dbReference type="Gene3D" id="3.30.1300.30">
    <property type="entry name" value="GSPII I/J protein-like"/>
    <property type="match status" value="1"/>
</dbReference>
<comment type="subcellular location">
    <subcellularLocation>
        <location evidence="1 9">Cell inner membrane</location>
        <topology evidence="1 9">Single-pass membrane protein</topology>
    </subcellularLocation>
</comment>
<comment type="subunit">
    <text evidence="9">Type II secretion is composed of four main components: the outer membrane complex, the inner membrane complex, the cytoplasmic secretion ATPase and the periplasm-spanning pseudopilus.</text>
</comment>
<evidence type="ECO:0000256" key="2">
    <source>
        <dbReference type="ARBA" id="ARBA00008358"/>
    </source>
</evidence>
<dbReference type="InterPro" id="IPR010052">
    <property type="entry name" value="T2SS_protein-GspI"/>
</dbReference>
<evidence type="ECO:0000256" key="9">
    <source>
        <dbReference type="RuleBase" id="RU368030"/>
    </source>
</evidence>
<dbReference type="Pfam" id="PF02501">
    <property type="entry name" value="T2SSI"/>
    <property type="match status" value="1"/>
</dbReference>
<keyword evidence="5 9" id="KW-0997">Cell inner membrane</keyword>
<comment type="function">
    <text evidence="9">Component of the type II secretion system required for the energy-dependent secretion of extracellular factors such as proteases and toxins from the periplasm.</text>
</comment>
<comment type="PTM">
    <text evidence="9">Cleaved by prepilin peptidase.</text>
</comment>
<protein>
    <recommendedName>
        <fullName evidence="9">Type II secretion system protein I</fullName>
        <shortName evidence="9">T2SS minor pseudopilin I</shortName>
    </recommendedName>
</protein>
<evidence type="ECO:0000256" key="4">
    <source>
        <dbReference type="ARBA" id="ARBA00022481"/>
    </source>
</evidence>
<keyword evidence="8" id="KW-0472">Membrane</keyword>
<keyword evidence="3" id="KW-1003">Cell membrane</keyword>
<evidence type="ECO:0000256" key="7">
    <source>
        <dbReference type="ARBA" id="ARBA00022989"/>
    </source>
</evidence>
<accession>A0A918U8N8</accession>
<keyword evidence="6" id="KW-0812">Transmembrane</keyword>
<dbReference type="NCBIfam" id="TIGR01707">
    <property type="entry name" value="gspI"/>
    <property type="match status" value="1"/>
</dbReference>
<evidence type="ECO:0000313" key="11">
    <source>
        <dbReference type="EMBL" id="GGY08113.1"/>
    </source>
</evidence>
<dbReference type="PANTHER" id="PTHR38779:SF2">
    <property type="entry name" value="TYPE II SECRETION SYSTEM PROTEIN I-RELATED"/>
    <property type="match status" value="1"/>
</dbReference>
<dbReference type="Pfam" id="PF07963">
    <property type="entry name" value="N_methyl"/>
    <property type="match status" value="1"/>
</dbReference>
<dbReference type="InterPro" id="IPR045584">
    <property type="entry name" value="Pilin-like"/>
</dbReference>
<evidence type="ECO:0000256" key="3">
    <source>
        <dbReference type="ARBA" id="ARBA00022475"/>
    </source>
</evidence>
<keyword evidence="4 9" id="KW-0488">Methylation</keyword>
<dbReference type="PANTHER" id="PTHR38779">
    <property type="entry name" value="TYPE II SECRETION SYSTEM PROTEIN I-RELATED"/>
    <property type="match status" value="1"/>
</dbReference>
<dbReference type="InterPro" id="IPR012902">
    <property type="entry name" value="N_methyl_site"/>
</dbReference>
<evidence type="ECO:0000256" key="5">
    <source>
        <dbReference type="ARBA" id="ARBA00022519"/>
    </source>
</evidence>
<dbReference type="GO" id="GO:0005886">
    <property type="term" value="C:plasma membrane"/>
    <property type="evidence" value="ECO:0007669"/>
    <property type="project" value="UniProtKB-SubCell"/>
</dbReference>
<dbReference type="Proteomes" id="UP000645257">
    <property type="component" value="Unassembled WGS sequence"/>
</dbReference>
<reference evidence="11" key="2">
    <citation type="submission" date="2020-09" db="EMBL/GenBank/DDBJ databases">
        <authorList>
            <person name="Sun Q."/>
            <person name="Kim S."/>
        </authorList>
    </citation>
    <scope>NUCLEOTIDE SEQUENCE</scope>
    <source>
        <strain evidence="11">KCTC 32182</strain>
    </source>
</reference>
<feature type="domain" description="Type II secretion system protein GspI C-terminal" evidence="10">
    <location>
        <begin position="40"/>
        <end position="118"/>
    </location>
</feature>
<evidence type="ECO:0000313" key="12">
    <source>
        <dbReference type="Proteomes" id="UP000645257"/>
    </source>
</evidence>
<dbReference type="NCBIfam" id="TIGR02532">
    <property type="entry name" value="IV_pilin_GFxxxE"/>
    <property type="match status" value="1"/>
</dbReference>
<dbReference type="AlphaFoldDB" id="A0A918U8N8"/>
<proteinExistence type="inferred from homology"/>